<name>A0A9W6KX30_9ACTN</name>
<evidence type="ECO:0000313" key="4">
    <source>
        <dbReference type="Proteomes" id="UP001143480"/>
    </source>
</evidence>
<dbReference type="RefSeq" id="WP_271190498.1">
    <property type="nucleotide sequence ID" value="NZ_BSFP01000245.1"/>
</dbReference>
<evidence type="ECO:0000259" key="1">
    <source>
        <dbReference type="Pfam" id="PF05598"/>
    </source>
</evidence>
<dbReference type="PANTHER" id="PTHR35604:SF2">
    <property type="entry name" value="TRANSPOSASE INSH FOR INSERTION SEQUENCE ELEMENT IS5A-RELATED"/>
    <property type="match status" value="1"/>
</dbReference>
<accession>A0A9W6KX30</accession>
<evidence type="ECO:0000313" key="3">
    <source>
        <dbReference type="EMBL" id="GLL08842.1"/>
    </source>
</evidence>
<dbReference type="PANTHER" id="PTHR35604">
    <property type="entry name" value="TRANSPOSASE INSH FOR INSERTION SEQUENCE ELEMENT IS5A-RELATED"/>
    <property type="match status" value="1"/>
</dbReference>
<gene>
    <name evidence="3" type="ORF">GCM10017581_106310</name>
</gene>
<dbReference type="InterPro" id="IPR047629">
    <property type="entry name" value="IS1182_transpos"/>
</dbReference>
<keyword evidence="4" id="KW-1185">Reference proteome</keyword>
<dbReference type="InterPro" id="IPR008490">
    <property type="entry name" value="Transposase_InsH_N"/>
</dbReference>
<dbReference type="InterPro" id="IPR025668">
    <property type="entry name" value="Tnp_DDE_dom"/>
</dbReference>
<dbReference type="Proteomes" id="UP001143480">
    <property type="component" value="Unassembled WGS sequence"/>
</dbReference>
<organism evidence="3 4">
    <name type="scientific">Dactylosporangium matsuzakiense</name>
    <dbReference type="NCBI Taxonomy" id="53360"/>
    <lineage>
        <taxon>Bacteria</taxon>
        <taxon>Bacillati</taxon>
        <taxon>Actinomycetota</taxon>
        <taxon>Actinomycetes</taxon>
        <taxon>Micromonosporales</taxon>
        <taxon>Micromonosporaceae</taxon>
        <taxon>Dactylosporangium</taxon>
    </lineage>
</organism>
<proteinExistence type="predicted"/>
<dbReference type="Pfam" id="PF05598">
    <property type="entry name" value="DUF772"/>
    <property type="match status" value="1"/>
</dbReference>
<evidence type="ECO:0008006" key="5">
    <source>
        <dbReference type="Google" id="ProtNLM"/>
    </source>
</evidence>
<dbReference type="AlphaFoldDB" id="A0A9W6KX30"/>
<dbReference type="NCBIfam" id="NF033551">
    <property type="entry name" value="transpos_IS1182"/>
    <property type="match status" value="1"/>
</dbReference>
<protein>
    <recommendedName>
        <fullName evidence="5">IS1182 family transposase</fullName>
    </recommendedName>
</protein>
<dbReference type="EMBL" id="BSFP01000245">
    <property type="protein sequence ID" value="GLL08842.1"/>
    <property type="molecule type" value="Genomic_DNA"/>
</dbReference>
<evidence type="ECO:0000259" key="2">
    <source>
        <dbReference type="Pfam" id="PF13751"/>
    </source>
</evidence>
<reference evidence="3" key="2">
    <citation type="submission" date="2023-01" db="EMBL/GenBank/DDBJ databases">
        <authorList>
            <person name="Sun Q."/>
            <person name="Evtushenko L."/>
        </authorList>
    </citation>
    <scope>NUCLEOTIDE SEQUENCE</scope>
    <source>
        <strain evidence="3">VKM Ac-1321</strain>
    </source>
</reference>
<sequence>MALGRASQQVDLLDPVSAFCGAALPGNSIFAFLHEHRDTLFPDGMFADLFAAVGRRSVPPSVVAVVMVLQRLEGLSDREAVDRFTFDARWRYAAGVGGWGGAGRAGFAHTVLVDMRERLRRSERPDRIFEVALAAARNAGLIGRRRVLDSTPLYDAVATMDTITLIRSAIRGLLSVAGPGLTRPLRAVLAGAASGDDYTSTAKPVIDWDDKPAREALVDSRARDGHALLDALDGREDLPEPVAEAMPRKVAADRVISTVDPQARHGHKTNHRGFDGYKGHIALDPDSEIVTATAVTAGNTGDVEPAAGLITDLTDDPNAGPATVYGDAAYGAGEILHRLDRAGIDAKTKVQPPVAPAGKFTKDRFIIDLDQQQVTCPNGTVVPIRPVKDHTRRAGKADFGAACATCPLRAQCTDAKTGRSITIGHHETRLTAARTRQQDPAWQADYRATRPKVERKLAHLMRRRHGGRRARMRGQLRIAADFTLLAAAINLARLATLGLTRTSRGWTLHPT</sequence>
<dbReference type="Pfam" id="PF13751">
    <property type="entry name" value="DDE_Tnp_1_6"/>
    <property type="match status" value="1"/>
</dbReference>
<comment type="caution">
    <text evidence="3">The sequence shown here is derived from an EMBL/GenBank/DDBJ whole genome shotgun (WGS) entry which is preliminary data.</text>
</comment>
<feature type="domain" description="Transposase DDE" evidence="2">
    <location>
        <begin position="375"/>
        <end position="495"/>
    </location>
</feature>
<feature type="domain" description="Transposase InsH N-terminal" evidence="1">
    <location>
        <begin position="31"/>
        <end position="96"/>
    </location>
</feature>
<reference evidence="3" key="1">
    <citation type="journal article" date="2014" name="Int. J. Syst. Evol. Microbiol.">
        <title>Complete genome sequence of Corynebacterium casei LMG S-19264T (=DSM 44701T), isolated from a smear-ripened cheese.</title>
        <authorList>
            <consortium name="US DOE Joint Genome Institute (JGI-PGF)"/>
            <person name="Walter F."/>
            <person name="Albersmeier A."/>
            <person name="Kalinowski J."/>
            <person name="Ruckert C."/>
        </authorList>
    </citation>
    <scope>NUCLEOTIDE SEQUENCE</scope>
    <source>
        <strain evidence="3">VKM Ac-1321</strain>
    </source>
</reference>